<protein>
    <submittedName>
        <fullName evidence="3">Uncharacterized protein</fullName>
    </submittedName>
</protein>
<feature type="compositionally biased region" description="Low complexity" evidence="2">
    <location>
        <begin position="464"/>
        <end position="494"/>
    </location>
</feature>
<feature type="compositionally biased region" description="Pro residues" evidence="2">
    <location>
        <begin position="1148"/>
        <end position="1164"/>
    </location>
</feature>
<dbReference type="OrthoDB" id="8930856at2759"/>
<gene>
    <name evidence="3" type="ORF">OFUS_LOCUS15211</name>
</gene>
<feature type="compositionally biased region" description="Basic and acidic residues" evidence="2">
    <location>
        <begin position="1209"/>
        <end position="1227"/>
    </location>
</feature>
<proteinExistence type="predicted"/>
<accession>A0A8J1TSS4</accession>
<feature type="region of interest" description="Disordered" evidence="2">
    <location>
        <begin position="1690"/>
        <end position="1717"/>
    </location>
</feature>
<feature type="compositionally biased region" description="Basic and acidic residues" evidence="2">
    <location>
        <begin position="2242"/>
        <end position="2272"/>
    </location>
</feature>
<evidence type="ECO:0000313" key="4">
    <source>
        <dbReference type="Proteomes" id="UP000749559"/>
    </source>
</evidence>
<evidence type="ECO:0000256" key="1">
    <source>
        <dbReference type="SAM" id="Coils"/>
    </source>
</evidence>
<sequence>MVLLQENRHFTYTHFRQKLKRELRRRRALSLNIERGSSDEKVDLKNEQYRSRDGSRGRHSRQSSRDRDTSNMVGGSRHSSRDRENGHKSSDGSGPHLVRASSSERYSSLPREKTRRDRSKDREAAMLGLERPRPEVISAGRSLIRSRSKERELGLLLKDNNILTRQSGDGNHGNADWRRQAAHLDNEKEFLEKRIEELHRQLADERQHSRREKLTVARLQRELARQKSDSSLQGVRDGLMKELERERMLRVEAEQRVQEMTVESDCQKRLQHLQEEFHKMEDMVRGMLTYKTKVDQLKSEKQKLASTYENSITKCRSHISNLEHENMLLITELKKMESDASQGQMPLSKSEDSDKSKVLLERLKQLEAENSSLVLENEQQRQQYEKCLDQIANQVVQALLTQKGLREECMKLQTRVHDLEFQNRQLNAMFQQRLKFSSDSLLPSYNNSKQKGRGGSEGRGMSGGMSSHEGSYHSLPVQSQFSYQPPQSYPQYKQTRMSPNSLTQAYPQDTPGNMQQINSYPSQDAPGNMAQGGGIFSQDSIDSLHSICSDYNDSNFAFESGGVPQMSSPPPWLRDKLNFSPKMPDFDQHFLPTVSSSGSASSITGAPSGGGQQGGAPGAPVPGGFNPSVIQAASSPVNTALSGLDGNEGIDDTPNSSMEVAGGTPKTLNGSEFSFAITPDAKFPNERSTTEKADQSKSEQCVSLTSAIKPVSSVTTQSRIQTEFPATQGSPKLIHVGVPLKGIPREIPADIPGKVDTIGAYLRQLRNVMTDQSSSGSTTDTTTFTTSATTLTTVNQQIATPQLSSLTALNQPKQEAQPIKKALQKEEDSPSNDGESPSHGRESQAAKLDPHLLNTSSSLSVSPGKQLLQLNDSFDEKYRELPSEFEQGAARNVTVHFQKVDRNKAISPGQELLKLNDSFNEKYLLDTKDGLPEIRPKFSDSSEEDSDDIKRKHLSMASSVSLNDLLERGRLQDLDSSSDSGDSFTEDTTDLASQNKDFTSRDTLKDETCSMQSSTDTTVTIDGDVNMDDLMITSTDSVISDTGTLTRSKDSSMDTQSTNSSCSMSPKHRRPSSLSVEKEAENKDKPQYEEKSFLQPDKHIAVVHNPPKEQRAVISNNIDNYQQFERTPTVTMATYMNHDFSNKDSNQPQPPPRVAADDTPPPTPPRRDRKPSMEPPPRPPKPNKALIRERLSKSIADATVKKQHAQQNDNEKSKDLNENVDTKDSNKKGAAMANGHNITVMNVESVQMEVTLPFQKDGHPLWSSYHSDIIPSVHITKIDKSDPTKPRSMDSSTSSTELFLNEKCCSKDDGYSTLTGNSTPDIMDKFRDGTKYMGGKMDPFEGGNISRSSHGDSGIINSPTSTDSCSFQSPPMLDRSRSRSRSSSISSITSVSSIDSDSMGKVRDIKNYFEHETKSRSQSPTCRHKRHSKSPSPGRHISITQSDSYTNDSLNTHCSQSIHTLPKAKTVQNQTSLKGQDNFVAEVKPDDEFEPEFIRKSRLSRSSSSPEIEVLPMLRIIESGSEAETLQKANVRKPPTSLKINPKMSPHMLLRSRKSKHEARQFLDNVKALKISSKSPKVQHNTVVPPLGDLKKPSSKPPGYLYMASAESIDSFLSSSDTDSEADSPPVDFLSKWRHREKINVELPDWNPRQTAEEIRKYIPPSPLVQTPTDERTSSEQWFLQFSKEDIKKHTSRIPHRRHLSAPGLGITDRDNTSSNVDPMSRSAAFCDAGHDLGVQATLEKFEHEIEVLCKECNNISITPLEPSPKKIERDQVTRNAQDDIFSASHNFAISEQCKETMSLGERDDITPSDPVGSYQIADLSQTVKELQQSLDSLAEIKQDSDNSETVHKDNETCTEADGDFSWMTPEAWSNLGGESAKKVVPKNEVPLRSDEDSSYSSNSTTTVGTSYLDVKSREAALDSVVDNDADNEQDSDDDSEAEHEIEGYIIEKLRKGVNGKQVVHQRHREHRIVNFHQFFTRYGHQEQQAVSEFKFLDQFSTNSSSEEDDASKSLLDNNHDSDCEVEVLQEQLCLNPGPLNVKPESLHVKPESLHVKPESLHVKPEGLHVKPVSLHVKPEGLHVKPVSLHVKPESLHVKPESLHVKPEGLHVKPVSLHVKPESLHVKPEGLYVKPVSLHVKPEGLIDSIKEDSKFLFLDQQSSNIVAFQSNSTCKLKNVNVDFKRKTEGLKDLHFHRTETDKNSRTSNSAQGIQPADSVSSIASDIVSSIVSSTEHCIASDNQVPDSKDTSHGDTSHGDTSHGDTSHGDTSHRDSSQRGNLTRHNVKLLDTHSRLQHKSITLLKQETDSKRLSTYSFGSEQYVVCDNVSQSDSCGEA</sequence>
<feature type="region of interest" description="Disordered" evidence="2">
    <location>
        <begin position="588"/>
        <end position="671"/>
    </location>
</feature>
<feature type="compositionally biased region" description="Polar residues" evidence="2">
    <location>
        <begin position="628"/>
        <end position="641"/>
    </location>
</feature>
<reference evidence="3" key="1">
    <citation type="submission" date="2022-03" db="EMBL/GenBank/DDBJ databases">
        <authorList>
            <person name="Martin C."/>
        </authorList>
    </citation>
    <scope>NUCLEOTIDE SEQUENCE</scope>
</reference>
<feature type="region of interest" description="Disordered" evidence="2">
    <location>
        <begin position="1333"/>
        <end position="1397"/>
    </location>
</feature>
<feature type="compositionally biased region" description="Low complexity" evidence="2">
    <location>
        <begin position="1895"/>
        <end position="1907"/>
    </location>
</feature>
<feature type="compositionally biased region" description="Polar residues" evidence="2">
    <location>
        <begin position="803"/>
        <end position="814"/>
    </location>
</feature>
<feature type="compositionally biased region" description="Basic and acidic residues" evidence="2">
    <location>
        <begin position="42"/>
        <end position="56"/>
    </location>
</feature>
<comment type="caution">
    <text evidence="3">The sequence shown here is derived from an EMBL/GenBank/DDBJ whole genome shotgun (WGS) entry which is preliminary data.</text>
</comment>
<feature type="region of interest" description="Disordered" evidence="2">
    <location>
        <begin position="1138"/>
        <end position="1184"/>
    </location>
</feature>
<feature type="region of interest" description="Disordered" evidence="2">
    <location>
        <begin position="1410"/>
        <end position="1450"/>
    </location>
</feature>
<evidence type="ECO:0000256" key="2">
    <source>
        <dbReference type="SAM" id="MobiDB-lite"/>
    </source>
</evidence>
<keyword evidence="4" id="KW-1185">Reference proteome</keyword>
<evidence type="ECO:0000313" key="3">
    <source>
        <dbReference type="EMBL" id="CAH1789935.1"/>
    </source>
</evidence>
<feature type="coiled-coil region" evidence="1">
    <location>
        <begin position="319"/>
        <end position="383"/>
    </location>
</feature>
<feature type="compositionally biased region" description="Gly residues" evidence="2">
    <location>
        <begin position="453"/>
        <end position="463"/>
    </location>
</feature>
<feature type="compositionally biased region" description="Basic residues" evidence="2">
    <location>
        <begin position="1690"/>
        <end position="1700"/>
    </location>
</feature>
<feature type="compositionally biased region" description="Low complexity" evidence="2">
    <location>
        <begin position="974"/>
        <end position="983"/>
    </location>
</feature>
<feature type="compositionally biased region" description="Polar residues" evidence="2">
    <location>
        <begin position="1355"/>
        <end position="1369"/>
    </location>
</feature>
<feature type="compositionally biased region" description="Pro residues" evidence="2">
    <location>
        <begin position="1173"/>
        <end position="1182"/>
    </location>
</feature>
<name>A0A8J1TSS4_OWEFU</name>
<feature type="compositionally biased region" description="Polar residues" evidence="2">
    <location>
        <begin position="495"/>
        <end position="522"/>
    </location>
</feature>
<feature type="region of interest" description="Disordered" evidence="2">
    <location>
        <begin position="1837"/>
        <end position="1908"/>
    </location>
</feature>
<feature type="compositionally biased region" description="Polar residues" evidence="2">
    <location>
        <begin position="1009"/>
        <end position="1020"/>
    </location>
</feature>
<feature type="compositionally biased region" description="Basic and acidic residues" evidence="2">
    <location>
        <begin position="836"/>
        <end position="846"/>
    </location>
</feature>
<dbReference type="PANTHER" id="PTHR21740:SF8">
    <property type="entry name" value="NCK-ASSOCIATED PROTEIN 5"/>
    <property type="match status" value="1"/>
</dbReference>
<feature type="compositionally biased region" description="Basic and acidic residues" evidence="2">
    <location>
        <begin position="1076"/>
        <end position="1098"/>
    </location>
</feature>
<feature type="compositionally biased region" description="Basic and acidic residues" evidence="2">
    <location>
        <begin position="998"/>
        <end position="1008"/>
    </location>
</feature>
<feature type="coiled-coil region" evidence="1">
    <location>
        <begin position="174"/>
        <end position="208"/>
    </location>
</feature>
<dbReference type="Proteomes" id="UP000749559">
    <property type="component" value="Unassembled WGS sequence"/>
</dbReference>
<feature type="compositionally biased region" description="Low complexity" evidence="2">
    <location>
        <begin position="595"/>
        <end position="606"/>
    </location>
</feature>
<feature type="compositionally biased region" description="Polar residues" evidence="2">
    <location>
        <begin position="1053"/>
        <end position="1064"/>
    </location>
</feature>
<dbReference type="PANTHER" id="PTHR21740">
    <property type="entry name" value="NCK-ASSOCIATED PROTEIN 5"/>
    <property type="match status" value="1"/>
</dbReference>
<feature type="compositionally biased region" description="Basic and acidic residues" evidence="2">
    <location>
        <begin position="2190"/>
        <end position="2200"/>
    </location>
</feature>
<feature type="region of interest" description="Disordered" evidence="2">
    <location>
        <begin position="2236"/>
        <end position="2277"/>
    </location>
</feature>
<dbReference type="GO" id="GO:0001578">
    <property type="term" value="P:microtubule bundle formation"/>
    <property type="evidence" value="ECO:0007669"/>
    <property type="project" value="TreeGrafter"/>
</dbReference>
<feature type="region of interest" description="Disordered" evidence="2">
    <location>
        <begin position="972"/>
        <end position="1022"/>
    </location>
</feature>
<feature type="region of interest" description="Disordered" evidence="2">
    <location>
        <begin position="42"/>
        <end position="132"/>
    </location>
</feature>
<feature type="region of interest" description="Disordered" evidence="2">
    <location>
        <begin position="1199"/>
        <end position="1230"/>
    </location>
</feature>
<feature type="region of interest" description="Disordered" evidence="2">
    <location>
        <begin position="2190"/>
        <end position="2214"/>
    </location>
</feature>
<dbReference type="InterPro" id="IPR026163">
    <property type="entry name" value="Nckap5l"/>
</dbReference>
<feature type="coiled-coil region" evidence="1">
    <location>
        <begin position="236"/>
        <end position="263"/>
    </location>
</feature>
<dbReference type="GO" id="GO:0035371">
    <property type="term" value="C:microtubule plus-end"/>
    <property type="evidence" value="ECO:0007669"/>
    <property type="project" value="TreeGrafter"/>
</dbReference>
<feature type="compositionally biased region" description="Polar residues" evidence="2">
    <location>
        <begin position="1438"/>
        <end position="1450"/>
    </location>
</feature>
<organism evidence="3 4">
    <name type="scientific">Owenia fusiformis</name>
    <name type="common">Polychaete worm</name>
    <dbReference type="NCBI Taxonomy" id="6347"/>
    <lineage>
        <taxon>Eukaryota</taxon>
        <taxon>Metazoa</taxon>
        <taxon>Spiralia</taxon>
        <taxon>Lophotrochozoa</taxon>
        <taxon>Annelida</taxon>
        <taxon>Polychaeta</taxon>
        <taxon>Sedentaria</taxon>
        <taxon>Canalipalpata</taxon>
        <taxon>Sabellida</taxon>
        <taxon>Oweniida</taxon>
        <taxon>Oweniidae</taxon>
        <taxon>Owenia</taxon>
    </lineage>
</organism>
<feature type="region of interest" description="Disordered" evidence="2">
    <location>
        <begin position="1041"/>
        <end position="1098"/>
    </location>
</feature>
<feature type="compositionally biased region" description="Polar residues" evidence="2">
    <location>
        <begin position="440"/>
        <end position="449"/>
    </location>
</feature>
<feature type="region of interest" description="Disordered" evidence="2">
    <location>
        <begin position="440"/>
        <end position="536"/>
    </location>
</feature>
<dbReference type="GO" id="GO:0007019">
    <property type="term" value="P:microtubule depolymerization"/>
    <property type="evidence" value="ECO:0007669"/>
    <property type="project" value="TreeGrafter"/>
</dbReference>
<dbReference type="EMBL" id="CAIIXF020000007">
    <property type="protein sequence ID" value="CAH1789935.1"/>
    <property type="molecule type" value="Genomic_DNA"/>
</dbReference>
<feature type="compositionally biased region" description="Low complexity" evidence="2">
    <location>
        <begin position="1381"/>
        <end position="1397"/>
    </location>
</feature>
<feature type="region of interest" description="Disordered" evidence="2">
    <location>
        <begin position="803"/>
        <end position="846"/>
    </location>
</feature>
<keyword evidence="1" id="KW-0175">Coiled coil</keyword>
<feature type="compositionally biased region" description="Gly residues" evidence="2">
    <location>
        <begin position="607"/>
        <end position="617"/>
    </location>
</feature>
<feature type="compositionally biased region" description="Basic and acidic residues" evidence="2">
    <location>
        <begin position="79"/>
        <end position="90"/>
    </location>
</feature>
<feature type="compositionally biased region" description="Basic and acidic residues" evidence="2">
    <location>
        <begin position="110"/>
        <end position="132"/>
    </location>
</feature>
<feature type="compositionally biased region" description="Basic and acidic residues" evidence="2">
    <location>
        <begin position="1837"/>
        <end position="1852"/>
    </location>
</feature>